<dbReference type="HOGENOM" id="CLU_3276235_0_0_6"/>
<evidence type="ECO:0000313" key="2">
    <source>
        <dbReference type="Proteomes" id="UP000002084"/>
    </source>
</evidence>
<dbReference type="AlphaFoldDB" id="A9MI08"/>
<name>A9MI08_SALAR</name>
<keyword evidence="2" id="KW-1185">Reference proteome</keyword>
<organism evidence="1 2">
    <name type="scientific">Salmonella arizonae (strain ATCC BAA-731 / CDC346-86 / RSK2980)</name>
    <dbReference type="NCBI Taxonomy" id="41514"/>
    <lineage>
        <taxon>Bacteria</taxon>
        <taxon>Pseudomonadati</taxon>
        <taxon>Pseudomonadota</taxon>
        <taxon>Gammaproteobacteria</taxon>
        <taxon>Enterobacterales</taxon>
        <taxon>Enterobacteriaceae</taxon>
        <taxon>Salmonella</taxon>
    </lineage>
</organism>
<dbReference type="STRING" id="41514.SARI_02019"/>
<sequence>MLSARNKNASRSGWHFASWMYTMRQRSYATASASMGTMTLA</sequence>
<gene>
    <name evidence="1" type="ordered locus">SARI_02019</name>
</gene>
<reference evidence="1 2" key="1">
    <citation type="submission" date="2007-11" db="EMBL/GenBank/DDBJ databases">
        <authorList>
            <consortium name="The Salmonella enterica serovar Arizonae Genome Sequencing Project"/>
            <person name="McClelland M."/>
            <person name="Sanderson E.K."/>
            <person name="Porwollik S."/>
            <person name="Spieth J."/>
            <person name="Clifton W.S."/>
            <person name="Fulton R."/>
            <person name="Chunyan W."/>
            <person name="Wollam A."/>
            <person name="Shah N."/>
            <person name="Pepin K."/>
            <person name="Bhonagiri V."/>
            <person name="Nash W."/>
            <person name="Johnson M."/>
            <person name="Thiruvilangam P."/>
            <person name="Wilson R."/>
        </authorList>
    </citation>
    <scope>NUCLEOTIDE SEQUENCE [LARGE SCALE GENOMIC DNA]</scope>
    <source>
        <strain evidence="2">ATCC BAA-731 / CDC346-86 / RSK2980</strain>
    </source>
</reference>
<dbReference type="Proteomes" id="UP000002084">
    <property type="component" value="Chromosome"/>
</dbReference>
<accession>A9MI08</accession>
<dbReference type="EMBL" id="CP000880">
    <property type="protein sequence ID" value="ABX21898.1"/>
    <property type="molecule type" value="Genomic_DNA"/>
</dbReference>
<proteinExistence type="predicted"/>
<dbReference type="KEGG" id="ses:SARI_02019"/>
<protein>
    <submittedName>
        <fullName evidence="1">Uncharacterized protein</fullName>
    </submittedName>
</protein>
<evidence type="ECO:0000313" key="1">
    <source>
        <dbReference type="EMBL" id="ABX21898.1"/>
    </source>
</evidence>